<comment type="caution">
    <text evidence="3">The sequence shown here is derived from an EMBL/GenBank/DDBJ whole genome shotgun (WGS) entry which is preliminary data.</text>
</comment>
<dbReference type="InterPro" id="IPR013780">
    <property type="entry name" value="Glyco_hydro_b"/>
</dbReference>
<organism evidence="3 4">
    <name type="scientific">Eiseniibacteriota bacterium</name>
    <dbReference type="NCBI Taxonomy" id="2212470"/>
    <lineage>
        <taxon>Bacteria</taxon>
        <taxon>Candidatus Eiseniibacteriota</taxon>
    </lineage>
</organism>
<reference evidence="3" key="1">
    <citation type="submission" date="2020-04" db="EMBL/GenBank/DDBJ databases">
        <authorList>
            <person name="Zhang T."/>
        </authorList>
    </citation>
    <scope>NUCLEOTIDE SEQUENCE</scope>
    <source>
        <strain evidence="3">HKST-UBA02</strain>
    </source>
</reference>
<proteinExistence type="predicted"/>
<dbReference type="Gene3D" id="2.60.40.4070">
    <property type="match status" value="1"/>
</dbReference>
<name>A0A956NAD7_UNCEI</name>
<evidence type="ECO:0000313" key="3">
    <source>
        <dbReference type="EMBL" id="MCA9754696.1"/>
    </source>
</evidence>
<gene>
    <name evidence="3" type="ORF">KDA27_02760</name>
</gene>
<reference evidence="3" key="2">
    <citation type="journal article" date="2021" name="Microbiome">
        <title>Successional dynamics and alternative stable states in a saline activated sludge microbial community over 9 years.</title>
        <authorList>
            <person name="Wang Y."/>
            <person name="Ye J."/>
            <person name="Ju F."/>
            <person name="Liu L."/>
            <person name="Boyd J.A."/>
            <person name="Deng Y."/>
            <person name="Parks D.H."/>
            <person name="Jiang X."/>
            <person name="Yin X."/>
            <person name="Woodcroft B.J."/>
            <person name="Tyson G.W."/>
            <person name="Hugenholtz P."/>
            <person name="Polz M.F."/>
            <person name="Zhang T."/>
        </authorList>
    </citation>
    <scope>NUCLEOTIDE SEQUENCE</scope>
    <source>
        <strain evidence="3">HKST-UBA02</strain>
    </source>
</reference>
<protein>
    <recommendedName>
        <fullName evidence="2">Glycoside hydrolase family 44 catalytic domain-containing protein</fullName>
    </recommendedName>
</protein>
<dbReference type="EMBL" id="JAGQHS010000008">
    <property type="protein sequence ID" value="MCA9754696.1"/>
    <property type="molecule type" value="Genomic_DNA"/>
</dbReference>
<evidence type="ECO:0000313" key="4">
    <source>
        <dbReference type="Proteomes" id="UP000739538"/>
    </source>
</evidence>
<dbReference type="SUPFAM" id="SSF51445">
    <property type="entry name" value="(Trans)glycosidases"/>
    <property type="match status" value="1"/>
</dbReference>
<dbReference type="Gene3D" id="2.60.120.430">
    <property type="entry name" value="Galactose-binding lectin"/>
    <property type="match status" value="1"/>
</dbReference>
<accession>A0A956NAD7</accession>
<dbReference type="Gene3D" id="3.20.20.80">
    <property type="entry name" value="Glycosidases"/>
    <property type="match status" value="1"/>
</dbReference>
<dbReference type="InterPro" id="IPR017853">
    <property type="entry name" value="GH"/>
</dbReference>
<dbReference type="Gene3D" id="2.60.40.1180">
    <property type="entry name" value="Golgi alpha-mannosidase II"/>
    <property type="match status" value="1"/>
</dbReference>
<evidence type="ECO:0000256" key="1">
    <source>
        <dbReference type="SAM" id="MobiDB-lite"/>
    </source>
</evidence>
<dbReference type="Pfam" id="PF12891">
    <property type="entry name" value="Glyco_hydro_44"/>
    <property type="match status" value="1"/>
</dbReference>
<dbReference type="InterPro" id="IPR024745">
    <property type="entry name" value="GH44_cat"/>
</dbReference>
<sequence length="813" mass="87096">MSVSGFLGTTAVATAGAATLSVYQDELENGFVDWSWATHDLAETDPVHSGAFSISMWARNWEGLYFHRDLGWDVSELDTLRCWVRGGGASSPSIRLVLQEGGSEIGSGDLGAFCPAGVIPVGAWAEATVPLASIGAVGGTPDGIILQAYSAADQGTVYFDDIELFGSVGGGVPSDTVDVEVDASLERRAISPEIYGINFGSESEWAELPYTVRRWGGNSVTRYNYLLDTFNTASDWFYMNIPNDHPSPGDLPDGSAADRFAEETIATGADVILTVPTIGWTPNAREKRWGFSVDLYGEQEETECTASGWQSWCQEDAGNGILIGGTPITGNDPLDTSIPVGTSFAQDWLAHLFTRVGTASQGGIRYYALDNEPMLWSSTHRDVHPDPVDYDELWTRSRDYAAAIKASDPGAAVLGPAVWGWCAYFFSAADGCGPGADRAAHGGVDLLPWYLDQAKQYEVAHGTRILDYLDVHYYPQASGVALSDDESSATAARRLRSVRSLYDPTYVDESWIGQPVRLIPRMREWIDQYYPGTKLAITEYNWGGDTGLSSALAQAEVLAVFGREGVDLATRWVAPAAGSRVADAFRVFLDADGLGTALTGTSVHASTNAPDDVGAYAVETDDGRLFVVAICRATTARLLRVSPGSEWESSAQLYRMDGANPYGPVGEVVSTDGTFEVPAPGRSVSVLELVAGTTAGYPAGNDGGDEGGPGEPGSGAQQPSPVLALRATPSPFSNDLEIFWHNDGEALEPVAVEIYSPAGRRVRSWVIEGEAASGQRTHWDGRDDEGTPVPAGVYFVNARRGEVRESVRVVRLR</sequence>
<feature type="region of interest" description="Disordered" evidence="1">
    <location>
        <begin position="695"/>
        <end position="721"/>
    </location>
</feature>
<feature type="domain" description="Glycoside hydrolase family 44 catalytic" evidence="2">
    <location>
        <begin position="230"/>
        <end position="477"/>
    </location>
</feature>
<evidence type="ECO:0000259" key="2">
    <source>
        <dbReference type="Pfam" id="PF12891"/>
    </source>
</evidence>
<dbReference type="Proteomes" id="UP000739538">
    <property type="component" value="Unassembled WGS sequence"/>
</dbReference>
<dbReference type="AlphaFoldDB" id="A0A956NAD7"/>